<reference evidence="4 5" key="1">
    <citation type="submission" date="2021-03" db="EMBL/GenBank/DDBJ databases">
        <authorList>
            <person name="Kim M.K."/>
        </authorList>
    </citation>
    <scope>NUCLEOTIDE SEQUENCE [LARGE SCALE GENOMIC DNA]</scope>
    <source>
        <strain evidence="4 5">BT442</strain>
    </source>
</reference>
<evidence type="ECO:0000256" key="1">
    <source>
        <dbReference type="ARBA" id="ARBA00022737"/>
    </source>
</evidence>
<dbReference type="PANTHER" id="PTHR46708:SF2">
    <property type="entry name" value="FIBRONECTIN TYPE-III DOMAIN-CONTAINING PROTEIN"/>
    <property type="match status" value="1"/>
</dbReference>
<dbReference type="PROSITE" id="PS50853">
    <property type="entry name" value="FN3"/>
    <property type="match status" value="2"/>
</dbReference>
<evidence type="ECO:0000256" key="2">
    <source>
        <dbReference type="SAM" id="SignalP"/>
    </source>
</evidence>
<dbReference type="PANTHER" id="PTHR46708">
    <property type="entry name" value="TENASCIN"/>
    <property type="match status" value="1"/>
</dbReference>
<proteinExistence type="predicted"/>
<dbReference type="Gene3D" id="2.60.40.10">
    <property type="entry name" value="Immunoglobulins"/>
    <property type="match status" value="2"/>
</dbReference>
<feature type="domain" description="Fibronectin type-III" evidence="3">
    <location>
        <begin position="250"/>
        <end position="348"/>
    </location>
</feature>
<protein>
    <submittedName>
        <fullName evidence="4">Fibronectin type III domain-containing protein</fullName>
    </submittedName>
</protein>
<evidence type="ECO:0000313" key="5">
    <source>
        <dbReference type="Proteomes" id="UP000664369"/>
    </source>
</evidence>
<name>A0ABS3QNZ0_9BACT</name>
<dbReference type="Pfam" id="PF18962">
    <property type="entry name" value="Por_Secre_tail"/>
    <property type="match status" value="1"/>
</dbReference>
<dbReference type="Pfam" id="PF00041">
    <property type="entry name" value="fn3"/>
    <property type="match status" value="2"/>
</dbReference>
<dbReference type="InterPro" id="IPR003961">
    <property type="entry name" value="FN3_dom"/>
</dbReference>
<dbReference type="SUPFAM" id="SSF49265">
    <property type="entry name" value="Fibronectin type III"/>
    <property type="match status" value="2"/>
</dbReference>
<evidence type="ECO:0000313" key="4">
    <source>
        <dbReference type="EMBL" id="MBO2012917.1"/>
    </source>
</evidence>
<keyword evidence="1" id="KW-0677">Repeat</keyword>
<dbReference type="NCBIfam" id="TIGR04183">
    <property type="entry name" value="Por_Secre_tail"/>
    <property type="match status" value="1"/>
</dbReference>
<keyword evidence="5" id="KW-1185">Reference proteome</keyword>
<feature type="signal peptide" evidence="2">
    <location>
        <begin position="1"/>
        <end position="31"/>
    </location>
</feature>
<dbReference type="InterPro" id="IPR026444">
    <property type="entry name" value="Secre_tail"/>
</dbReference>
<sequence>MATLLHTKRLGRWGKGLLLAGLMLTARLSQAQVDTYTFAPSTGTYTQLPATATAVPDILTDDDISGVLPIGFTFVFDGTPYTSFYASSNGFLSFNSAADYANGNDLATGSSSLRPLVAPLWDDLGGGDPSSYAGYQLTGTAPNRVLTFEWRNWRWRYLATAPAISFQAKLYEGTNRVEFIYRPEAATPTSPTASIGLAGVGTGSGSFLSLSNSTATPTASSTVETSNIATPPAAGQVYAFTPPAPSLCPTPRNLSVTAITNTSATVSYTVSNTTPGPFTILYGPTGFNPALVPSSTNVYSIITSANSTAPLTGLTAQTGYQFYVVQNCGGTNGSSAISNAGSFTTNPNPPANNECTTAVGLTVAATCTTPLSGTVFGATQSVAPTTNCGGTTANDVWYSFTATSNSHTILLTPQFGAAYDVRSGACASTTSVFCGTVGSGASGNNTIGGLTAGQTYFLRVYATGTQPTTAAASTFTLCVVPGPTTPTNDDCAGAINVPIQFGTCVTQVSADNTAATASTGVAAPSCASYVSKDIWFKVTVPVSGAVTIQTLPPTGGSNVVDTGLNVYSGTCGTLTSIGCDDDSSPNGNYSLLDLTNRTPGEVLYIRVWAYNGNTTGPIAVCVTSPSNCAAPTSPSVGTTTNTTAVLNWVAPTGGTTGNTYEIEYGLQNFTQGSGTTVTGLTTTTQTVTGLTPATGYCFYVRQNCGTANGSSAWVGPTCFSTPLTAPTNDDPCGAIGLGAGTRTGTTLGALTSLQPGITTPVCSPASSPKDVWFSFVATGTTATFTVTGAPAGMVRVYSSPSCSAGPFALVSCTSSGSNNTAITAPVNVTGLTVGTRYYLAVSGYGSSDTGGTFTITPSAGVLAARTQTDTDALLVYPNPSSTGQLTLKLSGLSGVGQATLLNALGQVVRTKNLTAAAEQTLSTRNLAAGVYTLRVDTNDQTLTRKVVLE</sequence>
<organism evidence="4 5">
    <name type="scientific">Hymenobacter negativus</name>
    <dbReference type="NCBI Taxonomy" id="2795026"/>
    <lineage>
        <taxon>Bacteria</taxon>
        <taxon>Pseudomonadati</taxon>
        <taxon>Bacteroidota</taxon>
        <taxon>Cytophagia</taxon>
        <taxon>Cytophagales</taxon>
        <taxon>Hymenobacteraceae</taxon>
        <taxon>Hymenobacter</taxon>
    </lineage>
</organism>
<dbReference type="SMART" id="SM00060">
    <property type="entry name" value="FN3"/>
    <property type="match status" value="3"/>
</dbReference>
<feature type="domain" description="Fibronectin type-III" evidence="3">
    <location>
        <begin position="630"/>
        <end position="724"/>
    </location>
</feature>
<dbReference type="CDD" id="cd00063">
    <property type="entry name" value="FN3"/>
    <property type="match status" value="1"/>
</dbReference>
<dbReference type="InterPro" id="IPR056600">
    <property type="entry name" value="GBD_T9SS_assoc"/>
</dbReference>
<dbReference type="InterPro" id="IPR050991">
    <property type="entry name" value="ECM_Regulatory_Proteins"/>
</dbReference>
<dbReference type="InterPro" id="IPR036116">
    <property type="entry name" value="FN3_sf"/>
</dbReference>
<accession>A0ABS3QNZ0</accession>
<evidence type="ECO:0000259" key="3">
    <source>
        <dbReference type="PROSITE" id="PS50853"/>
    </source>
</evidence>
<dbReference type="Proteomes" id="UP000664369">
    <property type="component" value="Unassembled WGS sequence"/>
</dbReference>
<feature type="chain" id="PRO_5045402611" evidence="2">
    <location>
        <begin position="32"/>
        <end position="949"/>
    </location>
</feature>
<dbReference type="InterPro" id="IPR013783">
    <property type="entry name" value="Ig-like_fold"/>
</dbReference>
<dbReference type="EMBL" id="JAGETZ010000022">
    <property type="protein sequence ID" value="MBO2012917.1"/>
    <property type="molecule type" value="Genomic_DNA"/>
</dbReference>
<comment type="caution">
    <text evidence="4">The sequence shown here is derived from an EMBL/GenBank/DDBJ whole genome shotgun (WGS) entry which is preliminary data.</text>
</comment>
<keyword evidence="2" id="KW-0732">Signal</keyword>
<dbReference type="Pfam" id="PF23759">
    <property type="entry name" value="GBD_T9SS_assoc"/>
    <property type="match status" value="2"/>
</dbReference>
<dbReference type="RefSeq" id="WP_208178654.1">
    <property type="nucleotide sequence ID" value="NZ_JAGETZ010000022.1"/>
</dbReference>
<gene>
    <name evidence="4" type="ORF">J4E00_27895</name>
</gene>